<keyword evidence="1" id="KW-0732">Signal</keyword>
<evidence type="ECO:0000256" key="1">
    <source>
        <dbReference type="SAM" id="SignalP"/>
    </source>
</evidence>
<sequence>MNLAKRLTTAVASVLSVAALASVSATQAHAALDPTNSIGIDFDADTTTIISKTQQPVNFPRTTLAARTDTQILEGTLKLPQAAANLNLGPLPLTLANFKISIINPSQVTGTTTPGTSADGRQTLELKASQTFQIRIDSVQPLNIDSGSVDLNLVPSNGSCVTPPTTATLAGSIDAAKLLAEVPAADAHIRGTYTIPPFANCGLFTGVLNAIISGPNNTLDVHVTNPRYSTDAATALRARLAR</sequence>
<feature type="chain" id="PRO_5043738317" description="Dehydratase" evidence="1">
    <location>
        <begin position="31"/>
        <end position="242"/>
    </location>
</feature>
<feature type="signal peptide" evidence="1">
    <location>
        <begin position="1"/>
        <end position="30"/>
    </location>
</feature>
<protein>
    <recommendedName>
        <fullName evidence="4">Dehydratase</fullName>
    </recommendedName>
</protein>
<proteinExistence type="predicted"/>
<reference evidence="2 3" key="1">
    <citation type="submission" date="2022-10" db="EMBL/GenBank/DDBJ databases">
        <title>The complete genomes of actinobacterial strains from the NBC collection.</title>
        <authorList>
            <person name="Joergensen T.S."/>
            <person name="Alvarez Arevalo M."/>
            <person name="Sterndorff E.B."/>
            <person name="Faurdal D."/>
            <person name="Vuksanovic O."/>
            <person name="Mourched A.-S."/>
            <person name="Charusanti P."/>
            <person name="Shaw S."/>
            <person name="Blin K."/>
            <person name="Weber T."/>
        </authorList>
    </citation>
    <scope>NUCLEOTIDE SEQUENCE [LARGE SCALE GENOMIC DNA]</scope>
    <source>
        <strain evidence="2 3">NBC_00319</strain>
    </source>
</reference>
<dbReference type="EMBL" id="CP108021">
    <property type="protein sequence ID" value="WUM21386.1"/>
    <property type="molecule type" value="Genomic_DNA"/>
</dbReference>
<evidence type="ECO:0000313" key="3">
    <source>
        <dbReference type="Proteomes" id="UP001432128"/>
    </source>
</evidence>
<gene>
    <name evidence="2" type="ORF">OG579_06235</name>
</gene>
<organism evidence="2 3">
    <name type="scientific">Williamsia herbipolensis</name>
    <dbReference type="NCBI Taxonomy" id="1603258"/>
    <lineage>
        <taxon>Bacteria</taxon>
        <taxon>Bacillati</taxon>
        <taxon>Actinomycetota</taxon>
        <taxon>Actinomycetes</taxon>
        <taxon>Mycobacteriales</taxon>
        <taxon>Nocardiaceae</taxon>
        <taxon>Williamsia</taxon>
    </lineage>
</organism>
<evidence type="ECO:0008006" key="4">
    <source>
        <dbReference type="Google" id="ProtNLM"/>
    </source>
</evidence>
<dbReference type="AlphaFoldDB" id="A0AAU4K5P3"/>
<keyword evidence="3" id="KW-1185">Reference proteome</keyword>
<dbReference type="RefSeq" id="WP_328858472.1">
    <property type="nucleotide sequence ID" value="NZ_CP108021.1"/>
</dbReference>
<accession>A0AAU4K5P3</accession>
<name>A0AAU4K5P3_9NOCA</name>
<evidence type="ECO:0000313" key="2">
    <source>
        <dbReference type="EMBL" id="WUM21386.1"/>
    </source>
</evidence>
<dbReference type="KEGG" id="whr:OG579_06235"/>
<dbReference type="Proteomes" id="UP001432128">
    <property type="component" value="Chromosome"/>
</dbReference>